<gene>
    <name evidence="2" type="ORF">ARMOST_18894</name>
</gene>
<name>A0A284S356_ARMOS</name>
<dbReference type="Proteomes" id="UP000219338">
    <property type="component" value="Unassembled WGS sequence"/>
</dbReference>
<proteinExistence type="predicted"/>
<organism evidence="2 3">
    <name type="scientific">Armillaria ostoyae</name>
    <name type="common">Armillaria root rot fungus</name>
    <dbReference type="NCBI Taxonomy" id="47428"/>
    <lineage>
        <taxon>Eukaryota</taxon>
        <taxon>Fungi</taxon>
        <taxon>Dikarya</taxon>
        <taxon>Basidiomycota</taxon>
        <taxon>Agaricomycotina</taxon>
        <taxon>Agaricomycetes</taxon>
        <taxon>Agaricomycetidae</taxon>
        <taxon>Agaricales</taxon>
        <taxon>Marasmiineae</taxon>
        <taxon>Physalacriaceae</taxon>
        <taxon>Armillaria</taxon>
    </lineage>
</organism>
<evidence type="ECO:0000256" key="1">
    <source>
        <dbReference type="SAM" id="MobiDB-lite"/>
    </source>
</evidence>
<dbReference type="EMBL" id="FUEG01000028">
    <property type="protein sequence ID" value="SJL15397.1"/>
    <property type="molecule type" value="Genomic_DNA"/>
</dbReference>
<keyword evidence="3" id="KW-1185">Reference proteome</keyword>
<evidence type="ECO:0000313" key="2">
    <source>
        <dbReference type="EMBL" id="SJL15397.1"/>
    </source>
</evidence>
<sequence>MSALQEKPVANAYFFSPETLMHDGQIPPASQVQAPPPPQPQAVPANGGAQASVSQQGSANVSDPSLFFCLIFIDK</sequence>
<feature type="region of interest" description="Disordered" evidence="1">
    <location>
        <begin position="20"/>
        <end position="61"/>
    </location>
</feature>
<protein>
    <submittedName>
        <fullName evidence="2">Uncharacterized protein</fullName>
    </submittedName>
</protein>
<accession>A0A284S356</accession>
<feature type="compositionally biased region" description="Low complexity" evidence="1">
    <location>
        <begin position="42"/>
        <end position="51"/>
    </location>
</feature>
<reference evidence="3" key="1">
    <citation type="journal article" date="2017" name="Nat. Ecol. Evol.">
        <title>Genome expansion and lineage-specific genetic innovations in the forest pathogenic fungi Armillaria.</title>
        <authorList>
            <person name="Sipos G."/>
            <person name="Prasanna A.N."/>
            <person name="Walter M.C."/>
            <person name="O'Connor E."/>
            <person name="Balint B."/>
            <person name="Krizsan K."/>
            <person name="Kiss B."/>
            <person name="Hess J."/>
            <person name="Varga T."/>
            <person name="Slot J."/>
            <person name="Riley R."/>
            <person name="Boka B."/>
            <person name="Rigling D."/>
            <person name="Barry K."/>
            <person name="Lee J."/>
            <person name="Mihaltcheva S."/>
            <person name="LaButti K."/>
            <person name="Lipzen A."/>
            <person name="Waldron R."/>
            <person name="Moloney N.M."/>
            <person name="Sperisen C."/>
            <person name="Kredics L."/>
            <person name="Vagvoelgyi C."/>
            <person name="Patrignani A."/>
            <person name="Fitzpatrick D."/>
            <person name="Nagy I."/>
            <person name="Doyle S."/>
            <person name="Anderson J.B."/>
            <person name="Grigoriev I.V."/>
            <person name="Gueldener U."/>
            <person name="Muensterkoetter M."/>
            <person name="Nagy L.G."/>
        </authorList>
    </citation>
    <scope>NUCLEOTIDE SEQUENCE [LARGE SCALE GENOMIC DNA]</scope>
    <source>
        <strain evidence="3">C18/9</strain>
    </source>
</reference>
<dbReference type="AlphaFoldDB" id="A0A284S356"/>
<evidence type="ECO:0000313" key="3">
    <source>
        <dbReference type="Proteomes" id="UP000219338"/>
    </source>
</evidence>
<feature type="compositionally biased region" description="Polar residues" evidence="1">
    <location>
        <begin position="52"/>
        <end position="61"/>
    </location>
</feature>